<keyword evidence="10" id="KW-1185">Reference proteome</keyword>
<proteinExistence type="predicted"/>
<dbReference type="Proteomes" id="UP000614601">
    <property type="component" value="Unassembled WGS sequence"/>
</dbReference>
<feature type="domain" description="Neurotransmitter-gated ion-channel transmembrane" evidence="8">
    <location>
        <begin position="224"/>
        <end position="451"/>
    </location>
</feature>
<dbReference type="InterPro" id="IPR036719">
    <property type="entry name" value="Neuro-gated_channel_TM_sf"/>
</dbReference>
<name>A0A811JTV6_9BILA</name>
<dbReference type="Proteomes" id="UP000783686">
    <property type="component" value="Unassembled WGS sequence"/>
</dbReference>
<comment type="subcellular location">
    <subcellularLocation>
        <location evidence="1">Membrane</location>
        <topology evidence="1">Multi-pass membrane protein</topology>
    </subcellularLocation>
</comment>
<dbReference type="GO" id="GO:0005230">
    <property type="term" value="F:extracellular ligand-gated monoatomic ion channel activity"/>
    <property type="evidence" value="ECO:0007669"/>
    <property type="project" value="InterPro"/>
</dbReference>
<evidence type="ECO:0000313" key="9">
    <source>
        <dbReference type="EMBL" id="CAD5206911.1"/>
    </source>
</evidence>
<dbReference type="InterPro" id="IPR006029">
    <property type="entry name" value="Neurotrans-gated_channel_TM"/>
</dbReference>
<feature type="domain" description="Neurotransmitter-gated ion-channel ligand-binding" evidence="7">
    <location>
        <begin position="95"/>
        <end position="216"/>
    </location>
</feature>
<evidence type="ECO:0000259" key="8">
    <source>
        <dbReference type="Pfam" id="PF02932"/>
    </source>
</evidence>
<dbReference type="GO" id="GO:0016020">
    <property type="term" value="C:membrane"/>
    <property type="evidence" value="ECO:0007669"/>
    <property type="project" value="UniProtKB-SubCell"/>
</dbReference>
<dbReference type="OrthoDB" id="5975154at2759"/>
<accession>A0A811JTV6</accession>
<feature type="transmembrane region" description="Helical" evidence="5">
    <location>
        <begin position="436"/>
        <end position="456"/>
    </location>
</feature>
<dbReference type="PANTHER" id="PTHR18945">
    <property type="entry name" value="NEUROTRANSMITTER GATED ION CHANNEL"/>
    <property type="match status" value="1"/>
</dbReference>
<evidence type="ECO:0000256" key="6">
    <source>
        <dbReference type="SAM" id="SignalP"/>
    </source>
</evidence>
<feature type="transmembrane region" description="Helical" evidence="5">
    <location>
        <begin position="218"/>
        <end position="242"/>
    </location>
</feature>
<dbReference type="Pfam" id="PF02932">
    <property type="entry name" value="Neur_chan_memb"/>
    <property type="match status" value="1"/>
</dbReference>
<dbReference type="Gene3D" id="1.20.58.390">
    <property type="entry name" value="Neurotransmitter-gated ion-channel transmembrane domain"/>
    <property type="match status" value="2"/>
</dbReference>
<dbReference type="SUPFAM" id="SSF63712">
    <property type="entry name" value="Nicotinic receptor ligand binding domain-like"/>
    <property type="match status" value="1"/>
</dbReference>
<dbReference type="InterPro" id="IPR006202">
    <property type="entry name" value="Neur_chan_lig-bd"/>
</dbReference>
<evidence type="ECO:0000313" key="10">
    <source>
        <dbReference type="Proteomes" id="UP000614601"/>
    </source>
</evidence>
<dbReference type="InterPro" id="IPR036734">
    <property type="entry name" value="Neur_chan_lig-bd_sf"/>
</dbReference>
<evidence type="ECO:0000259" key="7">
    <source>
        <dbReference type="Pfam" id="PF02931"/>
    </source>
</evidence>
<keyword evidence="3 5" id="KW-1133">Transmembrane helix</keyword>
<dbReference type="InterPro" id="IPR038050">
    <property type="entry name" value="Neuro_actylchol_rec"/>
</dbReference>
<evidence type="ECO:0000256" key="3">
    <source>
        <dbReference type="ARBA" id="ARBA00022989"/>
    </source>
</evidence>
<evidence type="ECO:0000256" key="4">
    <source>
        <dbReference type="ARBA" id="ARBA00023136"/>
    </source>
</evidence>
<reference evidence="9" key="1">
    <citation type="submission" date="2020-09" db="EMBL/GenBank/DDBJ databases">
        <authorList>
            <person name="Kikuchi T."/>
        </authorList>
    </citation>
    <scope>NUCLEOTIDE SEQUENCE</scope>
    <source>
        <strain evidence="9">SH1</strain>
    </source>
</reference>
<dbReference type="FunFam" id="2.70.170.10:FF:000060">
    <property type="entry name" value="Nicotinic acetylcholine receptor subunit alpha4"/>
    <property type="match status" value="1"/>
</dbReference>
<keyword evidence="4 5" id="KW-0472">Membrane</keyword>
<dbReference type="InterPro" id="IPR006201">
    <property type="entry name" value="Neur_channel"/>
</dbReference>
<keyword evidence="2 5" id="KW-0812">Transmembrane</keyword>
<dbReference type="FunFam" id="1.20.58.390:FF:000043">
    <property type="entry name" value="AcetylCholine Receptor"/>
    <property type="match status" value="1"/>
</dbReference>
<gene>
    <name evidence="9" type="ORF">BOKJ2_LOCUS1595</name>
</gene>
<feature type="transmembrane region" description="Helical" evidence="5">
    <location>
        <begin position="283"/>
        <end position="302"/>
    </location>
</feature>
<dbReference type="SUPFAM" id="SSF90112">
    <property type="entry name" value="Neurotransmitter-gated ion-channel transmembrane pore"/>
    <property type="match status" value="1"/>
</dbReference>
<dbReference type="Gene3D" id="2.70.170.10">
    <property type="entry name" value="Neurotransmitter-gated ion-channel ligand-binding domain"/>
    <property type="match status" value="2"/>
</dbReference>
<dbReference type="Pfam" id="PF02931">
    <property type="entry name" value="Neur_chan_LBD"/>
    <property type="match status" value="1"/>
</dbReference>
<protein>
    <submittedName>
        <fullName evidence="9">Uncharacterized protein</fullName>
    </submittedName>
</protein>
<evidence type="ECO:0000256" key="1">
    <source>
        <dbReference type="ARBA" id="ARBA00004141"/>
    </source>
</evidence>
<dbReference type="GO" id="GO:0004888">
    <property type="term" value="F:transmembrane signaling receptor activity"/>
    <property type="evidence" value="ECO:0007669"/>
    <property type="project" value="InterPro"/>
</dbReference>
<dbReference type="CDD" id="cd19064">
    <property type="entry name" value="LGIC_TM_nAChR"/>
    <property type="match status" value="1"/>
</dbReference>
<feature type="transmembrane region" description="Helical" evidence="5">
    <location>
        <begin position="249"/>
        <end position="271"/>
    </location>
</feature>
<evidence type="ECO:0000256" key="2">
    <source>
        <dbReference type="ARBA" id="ARBA00022692"/>
    </source>
</evidence>
<organism evidence="9 10">
    <name type="scientific">Bursaphelenchus okinawaensis</name>
    <dbReference type="NCBI Taxonomy" id="465554"/>
    <lineage>
        <taxon>Eukaryota</taxon>
        <taxon>Metazoa</taxon>
        <taxon>Ecdysozoa</taxon>
        <taxon>Nematoda</taxon>
        <taxon>Chromadorea</taxon>
        <taxon>Rhabditida</taxon>
        <taxon>Tylenchina</taxon>
        <taxon>Tylenchomorpha</taxon>
        <taxon>Aphelenchoidea</taxon>
        <taxon>Aphelenchoididae</taxon>
        <taxon>Bursaphelenchus</taxon>
    </lineage>
</organism>
<comment type="caution">
    <text evidence="9">The sequence shown here is derived from an EMBL/GenBank/DDBJ whole genome shotgun (WGS) entry which is preliminary data.</text>
</comment>
<dbReference type="EMBL" id="CAJFCW020000001">
    <property type="protein sequence ID" value="CAG9083618.1"/>
    <property type="molecule type" value="Genomic_DNA"/>
</dbReference>
<dbReference type="EMBL" id="CAJFDH010000001">
    <property type="protein sequence ID" value="CAD5206911.1"/>
    <property type="molecule type" value="Genomic_DNA"/>
</dbReference>
<evidence type="ECO:0000256" key="5">
    <source>
        <dbReference type="SAM" id="Phobius"/>
    </source>
</evidence>
<sequence length="479" mass="55713">MNFFTRFVIFVLFSACTSERQLSESNRLFEDLFRTYQKLVRPSLTCNDSVQIEFQFKLLQILDVHEKDQILSTSGILKHVWTDYRLKWRPEEYGNADLYYNGSIYWTPPAIYNSLCLIDTQWFPYDEQLCTLKFGSWTYSSDELDLGQPAAEDSVKRILSDGTTEIRVEVGVDITEYQESVEFDLLSVVGSRHERYYPCCDFPAIDITYDLAIRRKKLFYTVNLMIPCIGIAMLASFVFYLPSESHNKITLCISVLVSLTVFFLLLTDIIPPTSTAVPLVAKYLIFTMIMVTLSVVITILILNIHHQGIKPMPSFIRFIVIQVLGSSMLIYKKPSECFDKKRKRMPIKDALRQLDDHLKSVQKRKVECATISYPTVISYNGKKFNPKNDPVRRELQHRIRRISKNIKYIQKDIQRETANEDMRSDWRLVAMLTDRIFLFIFSVVILIGTLLVTITAPSLRDTRIPVTVYFPEIITYDDE</sequence>
<dbReference type="AlphaFoldDB" id="A0A811JTV6"/>
<keyword evidence="6" id="KW-0732">Signal</keyword>
<feature type="signal peptide" evidence="6">
    <location>
        <begin position="1"/>
        <end position="18"/>
    </location>
</feature>
<feature type="chain" id="PRO_5036220776" evidence="6">
    <location>
        <begin position="19"/>
        <end position="479"/>
    </location>
</feature>